<dbReference type="Pfam" id="PF00076">
    <property type="entry name" value="RRM_1"/>
    <property type="match status" value="2"/>
</dbReference>
<dbReference type="SUPFAM" id="SSF54928">
    <property type="entry name" value="RNA-binding domain, RBD"/>
    <property type="match status" value="2"/>
</dbReference>
<dbReference type="Proteomes" id="UP001431209">
    <property type="component" value="Unassembled WGS sequence"/>
</dbReference>
<dbReference type="PANTHER" id="PTHR13976">
    <property type="entry name" value="HETEROGENEOUS NUCLEAR RIBONUCLEOPROTEIN-RELATED"/>
    <property type="match status" value="1"/>
</dbReference>
<sequence>MTTTDIQLNSQDEHKFTSTIDGSLLTYNYLVVLSVQQNKTDDKMSFVWTSLDSTTGETTDETSVHECVCNSLSQALQKFDQYCFTTFLQENNTFCLVVPDAESMLRDLIFKQASNDGIKLADHYMRFYDLKQNHSFSDANTNSDQQSLVTQMVGLIKTKFFGTAPVPPKSQKTLSASSKPWQPPTTKTDSVQERPPRKYHHPLSVVRLRGLPWTATEEDIITFFTEPPIVEGDEQNKQQQGLPSPNTVLILINFHGRSTGEAYVEWVDENNPTSNNEEFISTAQRALNEYQGKHLGPRYIEIFPASINDLHIAQQLMNSNTQPPLLPPQVHSIVSSVVPASFQMELERSCAVRVRGMPFNSSIEDLLTFFDPLTMNDPHDSIILITSPLDGKFIGEAFVLFDNVMDANEALKCSSKPFSSKGVMVEVFKVPEQEGSFVRGVLNGTIAPPPFITDIPNISYQRNQPQPHQHLHFSDHVVRVRGLPFFCDENHIAEFFSGLNISSGGIHLILNESNDKSTGEALVEFTSEQDVESALKRHRQMIGKRYIEVFKSNKKEQDSNSNSEDDVCEDKRRMSYHNKMLNGMPSGIEGFVAPNFIPMIGYHHSYPQQYHVQYPPQRSYKPHTVFFEYGESTVRVRGLPFTSTNQDIFKFFEGFKLSNEDVQMRFDSNGRKNGEAYLNFESAEEAKRAVEERNRCNMGSRYIELFLLGKRTTTVDKV</sequence>
<dbReference type="InterPro" id="IPR035979">
    <property type="entry name" value="RBD_domain_sf"/>
</dbReference>
<name>A0AAW2YPG2_9EUKA</name>
<evidence type="ECO:0000313" key="6">
    <source>
        <dbReference type="EMBL" id="KAL0478831.1"/>
    </source>
</evidence>
<dbReference type="InterPro" id="IPR050666">
    <property type="entry name" value="ESRP"/>
</dbReference>
<dbReference type="InterPro" id="IPR000504">
    <property type="entry name" value="RRM_dom"/>
</dbReference>
<evidence type="ECO:0000256" key="2">
    <source>
        <dbReference type="ARBA" id="ARBA00022884"/>
    </source>
</evidence>
<dbReference type="EMBL" id="JAOPGA020000471">
    <property type="protein sequence ID" value="KAL0478831.1"/>
    <property type="molecule type" value="Genomic_DNA"/>
</dbReference>
<dbReference type="CDD" id="cd12254">
    <property type="entry name" value="RRM_hnRNPH_ESRPs_RBM12_like"/>
    <property type="match status" value="3"/>
</dbReference>
<dbReference type="InterPro" id="IPR012677">
    <property type="entry name" value="Nucleotide-bd_a/b_plait_sf"/>
</dbReference>
<proteinExistence type="predicted"/>
<accession>A0AAW2YPG2</accession>
<comment type="caution">
    <text evidence="6">The sequence shown here is derived from an EMBL/GenBank/DDBJ whole genome shotgun (WGS) entry which is preliminary data.</text>
</comment>
<evidence type="ECO:0000256" key="3">
    <source>
        <dbReference type="PROSITE-ProRule" id="PRU00176"/>
    </source>
</evidence>
<keyword evidence="7" id="KW-1185">Reference proteome</keyword>
<evidence type="ECO:0000256" key="4">
    <source>
        <dbReference type="SAM" id="MobiDB-lite"/>
    </source>
</evidence>
<dbReference type="Gene3D" id="3.30.70.330">
    <property type="match status" value="4"/>
</dbReference>
<organism evidence="6 7">
    <name type="scientific">Acrasis kona</name>
    <dbReference type="NCBI Taxonomy" id="1008807"/>
    <lineage>
        <taxon>Eukaryota</taxon>
        <taxon>Discoba</taxon>
        <taxon>Heterolobosea</taxon>
        <taxon>Tetramitia</taxon>
        <taxon>Eutetramitia</taxon>
        <taxon>Acrasidae</taxon>
        <taxon>Acrasis</taxon>
    </lineage>
</organism>
<gene>
    <name evidence="6" type="ORF">AKO1_008233</name>
</gene>
<keyword evidence="2 3" id="KW-0694">RNA-binding</keyword>
<dbReference type="GO" id="GO:0003723">
    <property type="term" value="F:RNA binding"/>
    <property type="evidence" value="ECO:0007669"/>
    <property type="project" value="UniProtKB-UniRule"/>
</dbReference>
<dbReference type="SMART" id="SM00360">
    <property type="entry name" value="RRM"/>
    <property type="match status" value="4"/>
</dbReference>
<evidence type="ECO:0000256" key="1">
    <source>
        <dbReference type="ARBA" id="ARBA00022737"/>
    </source>
</evidence>
<reference evidence="6 7" key="1">
    <citation type="submission" date="2024-03" db="EMBL/GenBank/DDBJ databases">
        <title>The Acrasis kona genome and developmental transcriptomes reveal deep origins of eukaryotic multicellular pathways.</title>
        <authorList>
            <person name="Sheikh S."/>
            <person name="Fu C.-J."/>
            <person name="Brown M.W."/>
            <person name="Baldauf S.L."/>
        </authorList>
    </citation>
    <scope>NUCLEOTIDE SEQUENCE [LARGE SCALE GENOMIC DNA]</scope>
    <source>
        <strain evidence="6 7">ATCC MYA-3509</strain>
    </source>
</reference>
<feature type="domain" description="RRM" evidence="5">
    <location>
        <begin position="476"/>
        <end position="554"/>
    </location>
</feature>
<evidence type="ECO:0000259" key="5">
    <source>
        <dbReference type="PROSITE" id="PS50102"/>
    </source>
</evidence>
<feature type="domain" description="RRM" evidence="5">
    <location>
        <begin position="350"/>
        <end position="430"/>
    </location>
</feature>
<dbReference type="AlphaFoldDB" id="A0AAW2YPG2"/>
<feature type="compositionally biased region" description="Polar residues" evidence="4">
    <location>
        <begin position="170"/>
        <end position="189"/>
    </location>
</feature>
<dbReference type="PROSITE" id="PS50102">
    <property type="entry name" value="RRM"/>
    <property type="match status" value="3"/>
</dbReference>
<feature type="domain" description="RRM" evidence="5">
    <location>
        <begin position="632"/>
        <end position="718"/>
    </location>
</feature>
<protein>
    <recommendedName>
        <fullName evidence="5">RRM domain-containing protein</fullName>
    </recommendedName>
</protein>
<evidence type="ECO:0000313" key="7">
    <source>
        <dbReference type="Proteomes" id="UP001431209"/>
    </source>
</evidence>
<keyword evidence="1" id="KW-0677">Repeat</keyword>
<feature type="region of interest" description="Disordered" evidence="4">
    <location>
        <begin position="164"/>
        <end position="198"/>
    </location>
</feature>